<dbReference type="GO" id="GO:0006606">
    <property type="term" value="P:protein import into nucleus"/>
    <property type="evidence" value="ECO:0007669"/>
    <property type="project" value="InterPro"/>
</dbReference>
<accession>A0A9Q0RCY8</accession>
<dbReference type="OrthoDB" id="29145at2759"/>
<protein>
    <recommendedName>
        <fullName evidence="5">Importin subunit alpha</fullName>
    </recommendedName>
</protein>
<feature type="domain" description="IBB" evidence="7">
    <location>
        <begin position="1"/>
        <end position="56"/>
    </location>
</feature>
<dbReference type="PANTHER" id="PTHR23316">
    <property type="entry name" value="IMPORTIN ALPHA"/>
    <property type="match status" value="1"/>
</dbReference>
<evidence type="ECO:0000256" key="4">
    <source>
        <dbReference type="ARBA" id="ARBA00022927"/>
    </source>
</evidence>
<comment type="caution">
    <text evidence="8">The sequence shown here is derived from an EMBL/GenBank/DDBJ whole genome shotgun (WGS) entry which is preliminary data.</text>
</comment>
<keyword evidence="9" id="KW-1185">Reference proteome</keyword>
<keyword evidence="2 5" id="KW-0813">Transport</keyword>
<dbReference type="InterPro" id="IPR002652">
    <property type="entry name" value="Importin-a_IBB"/>
</dbReference>
<reference evidence="8" key="1">
    <citation type="submission" date="2022-10" db="EMBL/GenBank/DDBJ databases">
        <title>Novel sulphate-reducing endosymbionts in the free-living metamonad Anaeramoeba.</title>
        <authorList>
            <person name="Jerlstrom-Hultqvist J."/>
            <person name="Cepicka I."/>
            <person name="Gallot-Lavallee L."/>
            <person name="Salas-Leiva D."/>
            <person name="Curtis B.A."/>
            <person name="Zahonova K."/>
            <person name="Pipaliya S."/>
            <person name="Dacks J."/>
            <person name="Roger A.J."/>
        </authorList>
    </citation>
    <scope>NUCLEOTIDE SEQUENCE</scope>
    <source>
        <strain evidence="8">BMAN</strain>
    </source>
</reference>
<evidence type="ECO:0000313" key="8">
    <source>
        <dbReference type="EMBL" id="KAJ5075956.1"/>
    </source>
</evidence>
<dbReference type="Pfam" id="PF00514">
    <property type="entry name" value="Arm"/>
    <property type="match status" value="3"/>
</dbReference>
<dbReference type="OMA" id="CMENDII"/>
<keyword evidence="4 5" id="KW-0653">Protein transport</keyword>
<dbReference type="InterPro" id="IPR011989">
    <property type="entry name" value="ARM-like"/>
</dbReference>
<evidence type="ECO:0000256" key="2">
    <source>
        <dbReference type="ARBA" id="ARBA00022448"/>
    </source>
</evidence>
<dbReference type="Pfam" id="PF01749">
    <property type="entry name" value="IBB"/>
    <property type="match status" value="1"/>
</dbReference>
<dbReference type="Pfam" id="PF16186">
    <property type="entry name" value="Arm_3"/>
    <property type="match status" value="1"/>
</dbReference>
<proteinExistence type="inferred from homology"/>
<dbReference type="Gene3D" id="1.20.5.690">
    <property type="entry name" value="Importin-alpha, importin-beta-binding domain"/>
    <property type="match status" value="1"/>
</dbReference>
<sequence length="533" mass="60569">MSFRDRFLKRKNRFKKTFDFNESRGKRMQTAIMISKNKRDEQLMKKRNINISVNHIDSDSDDDEPIDLLLKNLNSYVNSIKSNDNSQKQFALIKIRKIVSVEENPPIQQIIDTGIIPDLIKILSHEKNVKILFEAAWILTNIASGNSNQTKTVTKAGAIPLFVRLLESNDEDVQEQAIWGIANIAGDRIKYRDQFLHFGALSQILNIMKHTTSQDILQNGTWAISNLCRGKPKPAFSKLRIALPFLQRLLQSVDLGILSDAAWAVSYLTNGADEDIEECVQSGIVPPLVKLLEMNQPKLIAPVLRAIGNIVSGTDEHTTAVLKENPIPRLFELSYSSRDSIRKEVCWILSNISAGTEEQIQQFLLVDGIVERLVEILKTDKYEIRKEVSWVLSNAITGGSPEQIKAIAQEDCIESLCNLLEINDNKIFIVVLDALKSILQFGEEHFEENIYAKYLEEIGAVSKIETLQKHSNDEVYEKASDLIHLYFWEPSDNDVDEEIFNDSSFDSNFPNVETTTNTNNNFSQNQSQHIFNI</sequence>
<feature type="repeat" description="ARM" evidence="6">
    <location>
        <begin position="157"/>
        <end position="185"/>
    </location>
</feature>
<dbReference type="GO" id="GO:0061608">
    <property type="term" value="F:nuclear import signal receptor activity"/>
    <property type="evidence" value="ECO:0007669"/>
    <property type="project" value="InterPro"/>
</dbReference>
<dbReference type="PIRSF" id="PIRSF005673">
    <property type="entry name" value="Importin_alpha"/>
    <property type="match status" value="1"/>
</dbReference>
<gene>
    <name evidence="8" type="ORF">M0811_06818</name>
</gene>
<organism evidence="8 9">
    <name type="scientific">Anaeramoeba ignava</name>
    <name type="common">Anaerobic marine amoeba</name>
    <dbReference type="NCBI Taxonomy" id="1746090"/>
    <lineage>
        <taxon>Eukaryota</taxon>
        <taxon>Metamonada</taxon>
        <taxon>Anaeramoebidae</taxon>
        <taxon>Anaeramoeba</taxon>
    </lineage>
</organism>
<dbReference type="AlphaFoldDB" id="A0A9Q0RCY8"/>
<dbReference type="PROSITE" id="PS51214">
    <property type="entry name" value="IBB"/>
    <property type="match status" value="1"/>
</dbReference>
<evidence type="ECO:0000256" key="3">
    <source>
        <dbReference type="ARBA" id="ARBA00022737"/>
    </source>
</evidence>
<evidence type="ECO:0000256" key="1">
    <source>
        <dbReference type="ARBA" id="ARBA00010394"/>
    </source>
</evidence>
<comment type="similarity">
    <text evidence="1 5">Belongs to the importin alpha family.</text>
</comment>
<dbReference type="InterPro" id="IPR016024">
    <property type="entry name" value="ARM-type_fold"/>
</dbReference>
<evidence type="ECO:0000259" key="7">
    <source>
        <dbReference type="PROSITE" id="PS51214"/>
    </source>
</evidence>
<dbReference type="SMART" id="SM00185">
    <property type="entry name" value="ARM"/>
    <property type="match status" value="8"/>
</dbReference>
<dbReference type="InterPro" id="IPR036975">
    <property type="entry name" value="Importin-a_IBB_sf"/>
</dbReference>
<dbReference type="InterPro" id="IPR032413">
    <property type="entry name" value="Arm_3"/>
</dbReference>
<dbReference type="GO" id="GO:0005737">
    <property type="term" value="C:cytoplasm"/>
    <property type="evidence" value="ECO:0007669"/>
    <property type="project" value="InterPro"/>
</dbReference>
<dbReference type="Gene3D" id="1.25.10.10">
    <property type="entry name" value="Leucine-rich Repeat Variant"/>
    <property type="match status" value="1"/>
</dbReference>
<dbReference type="EMBL" id="JAPDFW010000063">
    <property type="protein sequence ID" value="KAJ5075956.1"/>
    <property type="molecule type" value="Genomic_DNA"/>
</dbReference>
<evidence type="ECO:0000256" key="6">
    <source>
        <dbReference type="PROSITE-ProRule" id="PRU00259"/>
    </source>
</evidence>
<dbReference type="PROSITE" id="PS50176">
    <property type="entry name" value="ARM_REPEAT"/>
    <property type="match status" value="2"/>
</dbReference>
<keyword evidence="3" id="KW-0677">Repeat</keyword>
<name>A0A9Q0RCY8_ANAIG</name>
<dbReference type="InterPro" id="IPR000225">
    <property type="entry name" value="Armadillo"/>
</dbReference>
<evidence type="ECO:0000256" key="5">
    <source>
        <dbReference type="PIRNR" id="PIRNR005673"/>
    </source>
</evidence>
<dbReference type="Proteomes" id="UP001149090">
    <property type="component" value="Unassembled WGS sequence"/>
</dbReference>
<dbReference type="InterPro" id="IPR024931">
    <property type="entry name" value="Importin_alpha"/>
</dbReference>
<feature type="repeat" description="ARM" evidence="6">
    <location>
        <begin position="114"/>
        <end position="157"/>
    </location>
</feature>
<evidence type="ECO:0000313" key="9">
    <source>
        <dbReference type="Proteomes" id="UP001149090"/>
    </source>
</evidence>
<dbReference type="SUPFAM" id="SSF48371">
    <property type="entry name" value="ARM repeat"/>
    <property type="match status" value="1"/>
</dbReference>